<evidence type="ECO:0000256" key="4">
    <source>
        <dbReference type="SAM" id="Phobius"/>
    </source>
</evidence>
<name>A0ABN3HQL6_9ACTN</name>
<feature type="region of interest" description="Disordered" evidence="3">
    <location>
        <begin position="40"/>
        <end position="75"/>
    </location>
</feature>
<evidence type="ECO:0000256" key="3">
    <source>
        <dbReference type="SAM" id="MobiDB-lite"/>
    </source>
</evidence>
<dbReference type="Pfam" id="PF00545">
    <property type="entry name" value="Ribonuclease"/>
    <property type="match status" value="1"/>
</dbReference>
<accession>A0ABN3HQL6</accession>
<evidence type="ECO:0000256" key="1">
    <source>
        <dbReference type="ARBA" id="ARBA00022722"/>
    </source>
</evidence>
<comment type="caution">
    <text evidence="5">The sequence shown here is derived from an EMBL/GenBank/DDBJ whole genome shotgun (WGS) entry which is preliminary data.</text>
</comment>
<dbReference type="InterPro" id="IPR016191">
    <property type="entry name" value="Ribonuclease/ribotoxin"/>
</dbReference>
<feature type="region of interest" description="Disordered" evidence="3">
    <location>
        <begin position="87"/>
        <end position="109"/>
    </location>
</feature>
<dbReference type="Gene3D" id="3.10.450.30">
    <property type="entry name" value="Microbial ribonucleases"/>
    <property type="match status" value="1"/>
</dbReference>
<dbReference type="RefSeq" id="WP_346076793.1">
    <property type="nucleotide sequence ID" value="NZ_BAAARB010000015.1"/>
</dbReference>
<dbReference type="InterPro" id="IPR000026">
    <property type="entry name" value="N1-like"/>
</dbReference>
<dbReference type="Proteomes" id="UP001501170">
    <property type="component" value="Unassembled WGS sequence"/>
</dbReference>
<gene>
    <name evidence="5" type="ORF">GCM10009855_27650</name>
</gene>
<keyword evidence="1" id="KW-0540">Nuclease</keyword>
<proteinExistence type="predicted"/>
<keyword evidence="2" id="KW-0378">Hydrolase</keyword>
<feature type="compositionally biased region" description="Low complexity" evidence="3">
    <location>
        <begin position="42"/>
        <end position="52"/>
    </location>
</feature>
<feature type="transmembrane region" description="Helical" evidence="4">
    <location>
        <begin position="14"/>
        <end position="34"/>
    </location>
</feature>
<dbReference type="SUPFAM" id="SSF53933">
    <property type="entry name" value="Microbial ribonucleases"/>
    <property type="match status" value="1"/>
</dbReference>
<keyword evidence="6" id="KW-1185">Reference proteome</keyword>
<evidence type="ECO:0000313" key="6">
    <source>
        <dbReference type="Proteomes" id="UP001501170"/>
    </source>
</evidence>
<evidence type="ECO:0000313" key="5">
    <source>
        <dbReference type="EMBL" id="GAA2385944.1"/>
    </source>
</evidence>
<dbReference type="InterPro" id="IPR006311">
    <property type="entry name" value="TAT_signal"/>
</dbReference>
<sequence length="170" mass="18122">MPNSTDPDLTRRRIIASALAVIALLAIAAFTWWIDGRDGPDDASSAPTSTAAGPLLGTSTAAPGPATVEARGGDAPTRVTKTLNEIDSGRWPEAANAPGTHGGDTFRNNERKLPVKSADGRRIVYKEWDVNPKKPGRGRDAERIVTGSDGSAWYTLDHYRTFVQIRGPSA</sequence>
<keyword evidence="4" id="KW-0472">Membrane</keyword>
<dbReference type="PROSITE" id="PS51318">
    <property type="entry name" value="TAT"/>
    <property type="match status" value="1"/>
</dbReference>
<evidence type="ECO:0000256" key="2">
    <source>
        <dbReference type="ARBA" id="ARBA00022801"/>
    </source>
</evidence>
<reference evidence="5 6" key="1">
    <citation type="journal article" date="2019" name="Int. J. Syst. Evol. Microbiol.">
        <title>The Global Catalogue of Microorganisms (GCM) 10K type strain sequencing project: providing services to taxonomists for standard genome sequencing and annotation.</title>
        <authorList>
            <consortium name="The Broad Institute Genomics Platform"/>
            <consortium name="The Broad Institute Genome Sequencing Center for Infectious Disease"/>
            <person name="Wu L."/>
            <person name="Ma J."/>
        </authorList>
    </citation>
    <scope>NUCLEOTIDE SEQUENCE [LARGE SCALE GENOMIC DNA]</scope>
    <source>
        <strain evidence="5 6">JCM 16227</strain>
    </source>
</reference>
<keyword evidence="4" id="KW-0812">Transmembrane</keyword>
<dbReference type="EMBL" id="BAAARB010000015">
    <property type="protein sequence ID" value="GAA2385944.1"/>
    <property type="molecule type" value="Genomic_DNA"/>
</dbReference>
<protein>
    <submittedName>
        <fullName evidence="5">Uncharacterized protein</fullName>
    </submittedName>
</protein>
<organism evidence="5 6">
    <name type="scientific">Gordonia cholesterolivorans</name>
    <dbReference type="NCBI Taxonomy" id="559625"/>
    <lineage>
        <taxon>Bacteria</taxon>
        <taxon>Bacillati</taxon>
        <taxon>Actinomycetota</taxon>
        <taxon>Actinomycetes</taxon>
        <taxon>Mycobacteriales</taxon>
        <taxon>Gordoniaceae</taxon>
        <taxon>Gordonia</taxon>
    </lineage>
</organism>
<keyword evidence="4" id="KW-1133">Transmembrane helix</keyword>